<evidence type="ECO:0000313" key="1">
    <source>
        <dbReference type="EMBL" id="GGB03010.1"/>
    </source>
</evidence>
<dbReference type="AlphaFoldDB" id="A0A8J2UDK0"/>
<reference evidence="1" key="1">
    <citation type="journal article" date="2014" name="Int. J. Syst. Evol. Microbiol.">
        <title>Complete genome sequence of Corynebacterium casei LMG S-19264T (=DSM 44701T), isolated from a smear-ripened cheese.</title>
        <authorList>
            <consortium name="US DOE Joint Genome Institute (JGI-PGF)"/>
            <person name="Walter F."/>
            <person name="Albersmeier A."/>
            <person name="Kalinowski J."/>
            <person name="Ruckert C."/>
        </authorList>
    </citation>
    <scope>NUCLEOTIDE SEQUENCE</scope>
    <source>
        <strain evidence="1">CGMCC 1.15448</strain>
    </source>
</reference>
<accession>A0A8J2UDK0</accession>
<organism evidence="1 2">
    <name type="scientific">Puia dinghuensis</name>
    <dbReference type="NCBI Taxonomy" id="1792502"/>
    <lineage>
        <taxon>Bacteria</taxon>
        <taxon>Pseudomonadati</taxon>
        <taxon>Bacteroidota</taxon>
        <taxon>Chitinophagia</taxon>
        <taxon>Chitinophagales</taxon>
        <taxon>Chitinophagaceae</taxon>
        <taxon>Puia</taxon>
    </lineage>
</organism>
<name>A0A8J2UDK0_9BACT</name>
<proteinExistence type="predicted"/>
<evidence type="ECO:0000313" key="2">
    <source>
        <dbReference type="Proteomes" id="UP000607559"/>
    </source>
</evidence>
<sequence>MRGIFIGLGLFLLAVVVGVAYWYEGNHKTLLTIKGIVGSEKSNFLENPRVRSILETKYGLKLDYTREGSIEMVSSPVKDDIDFLWPSSQVALELFKNTQSNRLIQSELVFNSPVVLYSWDIVVKALVAQGLVKVEDSVAYLTDMDKLIRWELTGKSWPDIGLPDLYGKVNVITTDPTKSNTGNLYAGLMANFLSPDGVNDPDSVDRILPSLQKLFTRQGFMQSSSGFLFEQFLQTGVGQYPLIADYENQIVEFSLQHPDFWPKVKDKIKIVYPVPTVWSEHPVLILNKKALPLLDALKDPEIQRIAWEEHGFRTGLIGVQNDPKVIKVDGLARSINKTMPMPRAAIMEKIINALNTNNQ</sequence>
<dbReference type="SUPFAM" id="SSF53850">
    <property type="entry name" value="Periplasmic binding protein-like II"/>
    <property type="match status" value="1"/>
</dbReference>
<dbReference type="Proteomes" id="UP000607559">
    <property type="component" value="Unassembled WGS sequence"/>
</dbReference>
<dbReference type="EMBL" id="BMJC01000003">
    <property type="protein sequence ID" value="GGB03010.1"/>
    <property type="molecule type" value="Genomic_DNA"/>
</dbReference>
<comment type="caution">
    <text evidence="1">The sequence shown here is derived from an EMBL/GenBank/DDBJ whole genome shotgun (WGS) entry which is preliminary data.</text>
</comment>
<dbReference type="RefSeq" id="WP_188932635.1">
    <property type="nucleotide sequence ID" value="NZ_BMJC01000003.1"/>
</dbReference>
<keyword evidence="2" id="KW-1185">Reference proteome</keyword>
<reference evidence="1" key="2">
    <citation type="submission" date="2020-09" db="EMBL/GenBank/DDBJ databases">
        <authorList>
            <person name="Sun Q."/>
            <person name="Zhou Y."/>
        </authorList>
    </citation>
    <scope>NUCLEOTIDE SEQUENCE</scope>
    <source>
        <strain evidence="1">CGMCC 1.15448</strain>
    </source>
</reference>
<protein>
    <recommendedName>
        <fullName evidence="3">Extracellular solute-binding protein</fullName>
    </recommendedName>
</protein>
<evidence type="ECO:0008006" key="3">
    <source>
        <dbReference type="Google" id="ProtNLM"/>
    </source>
</evidence>
<gene>
    <name evidence="1" type="ORF">GCM10011511_27870</name>
</gene>